<evidence type="ECO:0000313" key="3">
    <source>
        <dbReference type="EMBL" id="KAL2092377.1"/>
    </source>
</evidence>
<keyword evidence="4" id="KW-1185">Reference proteome</keyword>
<name>A0ABD1JZT6_9TELE</name>
<accession>A0ABD1JZT6</accession>
<dbReference type="EMBL" id="JBHFQA010000010">
    <property type="protein sequence ID" value="KAL2092377.1"/>
    <property type="molecule type" value="Genomic_DNA"/>
</dbReference>
<protein>
    <recommendedName>
        <fullName evidence="2">Arrestin C-terminal-like domain-containing protein</fullName>
    </recommendedName>
</protein>
<evidence type="ECO:0000256" key="1">
    <source>
        <dbReference type="SAM" id="MobiDB-lite"/>
    </source>
</evidence>
<comment type="caution">
    <text evidence="3">The sequence shown here is derived from an EMBL/GenBank/DDBJ whole genome shotgun (WGS) entry which is preliminary data.</text>
</comment>
<dbReference type="AlphaFoldDB" id="A0ABD1JZT6"/>
<dbReference type="InterPro" id="IPR014752">
    <property type="entry name" value="Arrestin-like_C"/>
</dbReference>
<dbReference type="InterPro" id="IPR011022">
    <property type="entry name" value="Arrestin_C-like"/>
</dbReference>
<sequence>MLFQLRAFPRRISSRTKVEPVEPSAKKTVTFSLTIPPDVTPTTLNCRVLKVEYKLKVYLDVKYSRDPHVSLPVVIFGAPQNKGGASASASASASAPPLEAMERAEPPPPYESLYPSMGALSLNP</sequence>
<proteinExistence type="predicted"/>
<feature type="domain" description="Arrestin C-terminal-like" evidence="2">
    <location>
        <begin position="12"/>
        <end position="79"/>
    </location>
</feature>
<dbReference type="Gene3D" id="2.60.40.640">
    <property type="match status" value="1"/>
</dbReference>
<gene>
    <name evidence="3" type="ORF">ACEWY4_012175</name>
</gene>
<dbReference type="Pfam" id="PF02752">
    <property type="entry name" value="Arrestin_C"/>
    <property type="match status" value="1"/>
</dbReference>
<dbReference type="GO" id="GO:0007399">
    <property type="term" value="P:nervous system development"/>
    <property type="evidence" value="ECO:0007669"/>
    <property type="project" value="UniProtKB-ARBA"/>
</dbReference>
<dbReference type="SUPFAM" id="SSF81296">
    <property type="entry name" value="E set domains"/>
    <property type="match status" value="1"/>
</dbReference>
<organism evidence="3 4">
    <name type="scientific">Coilia grayii</name>
    <name type="common">Gray's grenadier anchovy</name>
    <dbReference type="NCBI Taxonomy" id="363190"/>
    <lineage>
        <taxon>Eukaryota</taxon>
        <taxon>Metazoa</taxon>
        <taxon>Chordata</taxon>
        <taxon>Craniata</taxon>
        <taxon>Vertebrata</taxon>
        <taxon>Euteleostomi</taxon>
        <taxon>Actinopterygii</taxon>
        <taxon>Neopterygii</taxon>
        <taxon>Teleostei</taxon>
        <taxon>Clupei</taxon>
        <taxon>Clupeiformes</taxon>
        <taxon>Clupeoidei</taxon>
        <taxon>Engraulidae</taxon>
        <taxon>Coilinae</taxon>
        <taxon>Coilia</taxon>
    </lineage>
</organism>
<evidence type="ECO:0000313" key="4">
    <source>
        <dbReference type="Proteomes" id="UP001591681"/>
    </source>
</evidence>
<feature type="region of interest" description="Disordered" evidence="1">
    <location>
        <begin position="81"/>
        <end position="124"/>
    </location>
</feature>
<dbReference type="Proteomes" id="UP001591681">
    <property type="component" value="Unassembled WGS sequence"/>
</dbReference>
<dbReference type="InterPro" id="IPR014756">
    <property type="entry name" value="Ig_E-set"/>
</dbReference>
<feature type="compositionally biased region" description="Low complexity" evidence="1">
    <location>
        <begin position="85"/>
        <end position="95"/>
    </location>
</feature>
<reference evidence="3 4" key="1">
    <citation type="submission" date="2024-09" db="EMBL/GenBank/DDBJ databases">
        <title>A chromosome-level genome assembly of Gray's grenadier anchovy, Coilia grayii.</title>
        <authorList>
            <person name="Fu Z."/>
        </authorList>
    </citation>
    <scope>NUCLEOTIDE SEQUENCE [LARGE SCALE GENOMIC DNA]</scope>
    <source>
        <strain evidence="3">G4</strain>
        <tissue evidence="3">Muscle</tissue>
    </source>
</reference>
<evidence type="ECO:0000259" key="2">
    <source>
        <dbReference type="Pfam" id="PF02752"/>
    </source>
</evidence>